<dbReference type="Pfam" id="PF03772">
    <property type="entry name" value="Competence"/>
    <property type="match status" value="1"/>
</dbReference>
<feature type="transmembrane region" description="Helical" evidence="6">
    <location>
        <begin position="288"/>
        <end position="317"/>
    </location>
</feature>
<sequence length="794" mass="83231">MLEARRPIVGVCAAIAALCGVLAVHALPALPSGVLVLALAGLGALALLLPRLRLLGWLLLGFAWCAWHAGIALDARLPSELEGRDVLVAGTVDGLPLRRDDATRFVLRIEQARLDGDDLPLRGRVRVAWYDGAPEALAACDRWQLLLRLKRPRGLVNPGGFDAERQALERGIVAVGYVREAEVDRRLGARAACIDRLRESIAAGIASRVTDAHDAALLRAFAIGDTRGLEQGDWEVARANGIPHLIAISGFHVGVAGLFGVALAWSLWAACPRLGLRMAYPLVRAPAALLAASLYGLLAGGSLPTVRTLAMIAVVAAMRFGRRGGGGPHTLALALLAILAVDPLATLAPGFWLSFVGVAFLMLALGPVRGRLRFLRELGLGQLVMTVALLPLSIAFFGEASLVGALSNLVAVPVISFVIVPLCLLAVIALLLLPAAAMLPLALAAAVAHVQWWLLEQAAHWPGAHWWLPESEPWTAALAIAGALWLFLPRATPARLLGLLLFVPLLWPSRPPPGAGAFEALVIDVGQGLSVLVRTRGHALLFDAGARYPSDFDLGDAAVLPALHALGVDRLDRFVISHGDNDHAGGAATVARAFPAAARASGEPGRLAIGADACRAGEAWEWDGVRFAMLGPAEAAADVRGNDRSCVLLVEGRAGRLLLPGDISRRVEGDVAGAAGAGPPLAIIVPHHGSRSSSSPALLAALHPVIAVVSAGWRNRFHHPAPDVVARYAAIGAVLVNTADAGAVHLAFPADAPPRIVARERERQWHYWREGMRGSPAPVAAASTSSQTASAALL</sequence>
<dbReference type="InterPro" id="IPR004797">
    <property type="entry name" value="Competence_ComEC/Rec2"/>
</dbReference>
<evidence type="ECO:0000256" key="3">
    <source>
        <dbReference type="ARBA" id="ARBA00022692"/>
    </source>
</evidence>
<dbReference type="NCBIfam" id="TIGR00360">
    <property type="entry name" value="ComEC_N-term"/>
    <property type="match status" value="1"/>
</dbReference>
<evidence type="ECO:0000313" key="9">
    <source>
        <dbReference type="Proteomes" id="UP000294862"/>
    </source>
</evidence>
<dbReference type="InterPro" id="IPR036866">
    <property type="entry name" value="RibonucZ/Hydroxyglut_hydro"/>
</dbReference>
<dbReference type="InterPro" id="IPR025405">
    <property type="entry name" value="DUF4131"/>
</dbReference>
<dbReference type="InterPro" id="IPR035681">
    <property type="entry name" value="ComA-like_MBL"/>
</dbReference>
<organism evidence="8 9">
    <name type="scientific">Dokdonella fugitiva</name>
    <dbReference type="NCBI Taxonomy" id="328517"/>
    <lineage>
        <taxon>Bacteria</taxon>
        <taxon>Pseudomonadati</taxon>
        <taxon>Pseudomonadota</taxon>
        <taxon>Gammaproteobacteria</taxon>
        <taxon>Lysobacterales</taxon>
        <taxon>Rhodanobacteraceae</taxon>
        <taxon>Dokdonella</taxon>
    </lineage>
</organism>
<dbReference type="OrthoDB" id="9761531at2"/>
<dbReference type="InterPro" id="IPR004477">
    <property type="entry name" value="ComEC_N"/>
</dbReference>
<name>A0A4V2S1G9_9GAMM</name>
<dbReference type="InterPro" id="IPR001279">
    <property type="entry name" value="Metallo-B-lactamas"/>
</dbReference>
<evidence type="ECO:0000256" key="1">
    <source>
        <dbReference type="ARBA" id="ARBA00004651"/>
    </source>
</evidence>
<evidence type="ECO:0000259" key="7">
    <source>
        <dbReference type="SMART" id="SM00849"/>
    </source>
</evidence>
<feature type="transmembrane region" description="Helical" evidence="6">
    <location>
        <begin position="410"/>
        <end position="432"/>
    </location>
</feature>
<feature type="transmembrane region" description="Helical" evidence="6">
    <location>
        <begin position="380"/>
        <end position="398"/>
    </location>
</feature>
<feature type="transmembrane region" description="Helical" evidence="6">
    <location>
        <begin position="437"/>
        <end position="454"/>
    </location>
</feature>
<evidence type="ECO:0000313" key="8">
    <source>
        <dbReference type="EMBL" id="TCO36570.1"/>
    </source>
</evidence>
<feature type="transmembrane region" description="Helical" evidence="6">
    <location>
        <begin position="245"/>
        <end position="268"/>
    </location>
</feature>
<evidence type="ECO:0000256" key="2">
    <source>
        <dbReference type="ARBA" id="ARBA00022475"/>
    </source>
</evidence>
<evidence type="ECO:0000256" key="4">
    <source>
        <dbReference type="ARBA" id="ARBA00022989"/>
    </source>
</evidence>
<feature type="domain" description="Metallo-beta-lactamase" evidence="7">
    <location>
        <begin position="527"/>
        <end position="713"/>
    </location>
</feature>
<dbReference type="CDD" id="cd07731">
    <property type="entry name" value="ComA-like_MBL-fold"/>
    <property type="match status" value="1"/>
</dbReference>
<dbReference type="RefSeq" id="WP_132000008.1">
    <property type="nucleotide sequence ID" value="NZ_SLWQ01000012.1"/>
</dbReference>
<evidence type="ECO:0000256" key="6">
    <source>
        <dbReference type="SAM" id="Phobius"/>
    </source>
</evidence>
<keyword evidence="3 6" id="KW-0812">Transmembrane</keyword>
<feature type="transmembrane region" description="Helical" evidence="6">
    <location>
        <begin position="329"/>
        <end position="345"/>
    </location>
</feature>
<dbReference type="Pfam" id="PF13567">
    <property type="entry name" value="DUF4131"/>
    <property type="match status" value="1"/>
</dbReference>
<feature type="transmembrane region" description="Helical" evidence="6">
    <location>
        <begin position="351"/>
        <end position="368"/>
    </location>
</feature>
<dbReference type="PANTHER" id="PTHR30619">
    <property type="entry name" value="DNA INTERNALIZATION/COMPETENCE PROTEIN COMEC/REC2"/>
    <property type="match status" value="1"/>
</dbReference>
<dbReference type="SMART" id="SM00849">
    <property type="entry name" value="Lactamase_B"/>
    <property type="match status" value="1"/>
</dbReference>
<evidence type="ECO:0000256" key="5">
    <source>
        <dbReference type="ARBA" id="ARBA00023136"/>
    </source>
</evidence>
<dbReference type="PANTHER" id="PTHR30619:SF1">
    <property type="entry name" value="RECOMBINATION PROTEIN 2"/>
    <property type="match status" value="1"/>
</dbReference>
<proteinExistence type="predicted"/>
<keyword evidence="9" id="KW-1185">Reference proteome</keyword>
<dbReference type="Gene3D" id="3.60.15.10">
    <property type="entry name" value="Ribonuclease Z/Hydroxyacylglutathione hydrolase-like"/>
    <property type="match status" value="1"/>
</dbReference>
<protein>
    <submittedName>
        <fullName evidence="8">Competence protein ComEC</fullName>
    </submittedName>
</protein>
<comment type="caution">
    <text evidence="8">The sequence shown here is derived from an EMBL/GenBank/DDBJ whole genome shotgun (WGS) entry which is preliminary data.</text>
</comment>
<keyword evidence="4 6" id="KW-1133">Transmembrane helix</keyword>
<dbReference type="NCBIfam" id="TIGR00361">
    <property type="entry name" value="ComEC_Rec2"/>
    <property type="match status" value="1"/>
</dbReference>
<dbReference type="EMBL" id="SLWQ01000012">
    <property type="protein sequence ID" value="TCO36570.1"/>
    <property type="molecule type" value="Genomic_DNA"/>
</dbReference>
<dbReference type="InterPro" id="IPR052159">
    <property type="entry name" value="Competence_DNA_uptake"/>
</dbReference>
<dbReference type="AlphaFoldDB" id="A0A4V2S1G9"/>
<dbReference type="GO" id="GO:0030420">
    <property type="term" value="P:establishment of competence for transformation"/>
    <property type="evidence" value="ECO:0007669"/>
    <property type="project" value="InterPro"/>
</dbReference>
<feature type="transmembrane region" description="Helical" evidence="6">
    <location>
        <begin position="33"/>
        <end position="50"/>
    </location>
</feature>
<gene>
    <name evidence="8" type="ORF">EV148_11254</name>
</gene>
<dbReference type="Proteomes" id="UP000294862">
    <property type="component" value="Unassembled WGS sequence"/>
</dbReference>
<dbReference type="SUPFAM" id="SSF56281">
    <property type="entry name" value="Metallo-hydrolase/oxidoreductase"/>
    <property type="match status" value="1"/>
</dbReference>
<accession>A0A4V2S1G9</accession>
<reference evidence="8 9" key="1">
    <citation type="journal article" date="2015" name="Stand. Genomic Sci.">
        <title>Genomic Encyclopedia of Bacterial and Archaeal Type Strains, Phase III: the genomes of soil and plant-associated and newly described type strains.</title>
        <authorList>
            <person name="Whitman W.B."/>
            <person name="Woyke T."/>
            <person name="Klenk H.P."/>
            <person name="Zhou Y."/>
            <person name="Lilburn T.G."/>
            <person name="Beck B.J."/>
            <person name="De Vos P."/>
            <person name="Vandamme P."/>
            <person name="Eisen J.A."/>
            <person name="Garrity G."/>
            <person name="Hugenholtz P."/>
            <person name="Kyrpides N.C."/>
        </authorList>
    </citation>
    <scope>NUCLEOTIDE SEQUENCE [LARGE SCALE GENOMIC DNA]</scope>
    <source>
        <strain evidence="8 9">A3</strain>
    </source>
</reference>
<comment type="subcellular location">
    <subcellularLocation>
        <location evidence="1">Cell membrane</location>
        <topology evidence="1">Multi-pass membrane protein</topology>
    </subcellularLocation>
</comment>
<keyword evidence="5 6" id="KW-0472">Membrane</keyword>
<keyword evidence="2" id="KW-1003">Cell membrane</keyword>
<dbReference type="GO" id="GO:0005886">
    <property type="term" value="C:plasma membrane"/>
    <property type="evidence" value="ECO:0007669"/>
    <property type="project" value="UniProtKB-SubCell"/>
</dbReference>
<dbReference type="Pfam" id="PF00753">
    <property type="entry name" value="Lactamase_B"/>
    <property type="match status" value="1"/>
</dbReference>